<proteinExistence type="predicted"/>
<name>A0ABM8MBA0_9GAMM</name>
<dbReference type="EMBL" id="CAHJWF010000476">
    <property type="protein sequence ID" value="CAB5507815.1"/>
    <property type="molecule type" value="Genomic_DNA"/>
</dbReference>
<dbReference type="Proteomes" id="UP000626656">
    <property type="component" value="Unassembled WGS sequence"/>
</dbReference>
<reference evidence="1 2" key="1">
    <citation type="submission" date="2020-05" db="EMBL/GenBank/DDBJ databases">
        <authorList>
            <person name="Petersen J."/>
            <person name="Sayavedra L."/>
        </authorList>
    </citation>
    <scope>NUCLEOTIDE SEQUENCE [LARGE SCALE GENOMIC DNA]</scope>
    <source>
        <strain evidence="1">B azoricus SOX ET2 1586I</strain>
    </source>
</reference>
<evidence type="ECO:0000313" key="1">
    <source>
        <dbReference type="EMBL" id="CAB5507815.1"/>
    </source>
</evidence>
<evidence type="ECO:0000313" key="2">
    <source>
        <dbReference type="Proteomes" id="UP000626656"/>
    </source>
</evidence>
<evidence type="ECO:0008006" key="3">
    <source>
        <dbReference type="Google" id="ProtNLM"/>
    </source>
</evidence>
<gene>
    <name evidence="1" type="ORF">AZO1586I_2090</name>
</gene>
<comment type="caution">
    <text evidence="1">The sequence shown here is derived from an EMBL/GenBank/DDBJ whole genome shotgun (WGS) entry which is preliminary data.</text>
</comment>
<feature type="non-terminal residue" evidence="1">
    <location>
        <position position="1"/>
    </location>
</feature>
<accession>A0ABM8MBA0</accession>
<sequence>GYHGVFHHFSDKHIGRYVDEFVFRLNDGNVKRSTLDRIDSIVFGFSGNRLSYKMLVLI</sequence>
<keyword evidence="2" id="KW-1185">Reference proteome</keyword>
<organism evidence="1 2">
    <name type="scientific">Bathymodiolus thermophilus thioautotrophic gill symbiont</name>
    <dbReference type="NCBI Taxonomy" id="2360"/>
    <lineage>
        <taxon>Bacteria</taxon>
        <taxon>Pseudomonadati</taxon>
        <taxon>Pseudomonadota</taxon>
        <taxon>Gammaproteobacteria</taxon>
        <taxon>sulfur-oxidizing symbionts</taxon>
    </lineage>
</organism>
<protein>
    <recommendedName>
        <fullName evidence="3">ISXO2-like transposase domain-containing protein</fullName>
    </recommendedName>
</protein>